<keyword evidence="15" id="KW-1185">Reference proteome</keyword>
<evidence type="ECO:0000256" key="4">
    <source>
        <dbReference type="ARBA" id="ARBA00022692"/>
    </source>
</evidence>
<evidence type="ECO:0000256" key="7">
    <source>
        <dbReference type="ARBA" id="ARBA00023122"/>
    </source>
</evidence>
<evidence type="ECO:0000313" key="14">
    <source>
        <dbReference type="EMBL" id="PKG25407.1"/>
    </source>
</evidence>
<evidence type="ECO:0000256" key="2">
    <source>
        <dbReference type="ARBA" id="ARBA00006337"/>
    </source>
</evidence>
<feature type="transmembrane region" description="Helical" evidence="11">
    <location>
        <begin position="97"/>
        <end position="122"/>
    </location>
</feature>
<dbReference type="RefSeq" id="WP_101175131.1">
    <property type="nucleotide sequence ID" value="NZ_PISE01000003.1"/>
</dbReference>
<evidence type="ECO:0000256" key="1">
    <source>
        <dbReference type="ARBA" id="ARBA00004651"/>
    </source>
</evidence>
<dbReference type="CDD" id="cd04590">
    <property type="entry name" value="CBS_pair_CorC_HlyC_assoc"/>
    <property type="match status" value="1"/>
</dbReference>
<evidence type="ECO:0000256" key="9">
    <source>
        <dbReference type="PROSITE-ProRule" id="PRU00703"/>
    </source>
</evidence>
<evidence type="ECO:0008006" key="16">
    <source>
        <dbReference type="Google" id="ProtNLM"/>
    </source>
</evidence>
<dbReference type="InterPro" id="IPR002550">
    <property type="entry name" value="CNNM"/>
</dbReference>
<evidence type="ECO:0000259" key="13">
    <source>
        <dbReference type="PROSITE" id="PS51846"/>
    </source>
</evidence>
<dbReference type="InterPro" id="IPR036318">
    <property type="entry name" value="FAD-bd_PCMH-like_sf"/>
</dbReference>
<dbReference type="Gene3D" id="3.30.465.10">
    <property type="match status" value="1"/>
</dbReference>
<dbReference type="PROSITE" id="PS51371">
    <property type="entry name" value="CBS"/>
    <property type="match status" value="1"/>
</dbReference>
<dbReference type="InterPro" id="IPR046342">
    <property type="entry name" value="CBS_dom_sf"/>
</dbReference>
<dbReference type="GO" id="GO:0050660">
    <property type="term" value="F:flavin adenine dinucleotide binding"/>
    <property type="evidence" value="ECO:0007669"/>
    <property type="project" value="InterPro"/>
</dbReference>
<keyword evidence="3" id="KW-1003">Cell membrane</keyword>
<evidence type="ECO:0000256" key="3">
    <source>
        <dbReference type="ARBA" id="ARBA00022475"/>
    </source>
</evidence>
<keyword evidence="5" id="KW-0677">Repeat</keyword>
<dbReference type="InterPro" id="IPR051676">
    <property type="entry name" value="UPF0053_domain"/>
</dbReference>
<keyword evidence="8 10" id="KW-0472">Membrane</keyword>
<feature type="transmembrane region" description="Helical" evidence="11">
    <location>
        <begin position="6"/>
        <end position="27"/>
    </location>
</feature>
<dbReference type="InterPro" id="IPR016169">
    <property type="entry name" value="FAD-bd_PCMH_sub2"/>
</dbReference>
<dbReference type="InterPro" id="IPR005170">
    <property type="entry name" value="Transptr-assoc_dom"/>
</dbReference>
<dbReference type="Pfam" id="PF01595">
    <property type="entry name" value="CNNM"/>
    <property type="match status" value="1"/>
</dbReference>
<evidence type="ECO:0000256" key="10">
    <source>
        <dbReference type="PROSITE-ProRule" id="PRU01193"/>
    </source>
</evidence>
<evidence type="ECO:0000313" key="15">
    <source>
        <dbReference type="Proteomes" id="UP000233375"/>
    </source>
</evidence>
<dbReference type="InterPro" id="IPR044751">
    <property type="entry name" value="Ion_transp-like_CBS"/>
</dbReference>
<accession>A0A2N0Z7D3</accession>
<dbReference type="PANTHER" id="PTHR43099:SF2">
    <property type="entry name" value="UPF0053 PROTEIN YRKA"/>
    <property type="match status" value="1"/>
</dbReference>
<dbReference type="PANTHER" id="PTHR43099">
    <property type="entry name" value="UPF0053 PROTEIN YRKA"/>
    <property type="match status" value="1"/>
</dbReference>
<reference evidence="14 15" key="1">
    <citation type="journal article" date="2003" name="Int. J. Syst. Evol. Microbiol.">
        <title>Bacillus nealsonii sp. nov., isolated from a spacecraft-assembly facility, whose spores are gamma-radiation resistant.</title>
        <authorList>
            <person name="Venkateswaran K."/>
            <person name="Kempf M."/>
            <person name="Chen F."/>
            <person name="Satomi M."/>
            <person name="Nicholson W."/>
            <person name="Kern R."/>
        </authorList>
    </citation>
    <scope>NUCLEOTIDE SEQUENCE [LARGE SCALE GENOMIC DNA]</scope>
    <source>
        <strain evidence="14 15">FO-92</strain>
    </source>
</reference>
<organism evidence="14 15">
    <name type="scientific">Niallia nealsonii</name>
    <dbReference type="NCBI Taxonomy" id="115979"/>
    <lineage>
        <taxon>Bacteria</taxon>
        <taxon>Bacillati</taxon>
        <taxon>Bacillota</taxon>
        <taxon>Bacilli</taxon>
        <taxon>Bacillales</taxon>
        <taxon>Bacillaceae</taxon>
        <taxon>Niallia</taxon>
    </lineage>
</organism>
<dbReference type="OrthoDB" id="9798188at2"/>
<feature type="transmembrane region" description="Helical" evidence="11">
    <location>
        <begin position="134"/>
        <end position="156"/>
    </location>
</feature>
<dbReference type="SUPFAM" id="SSF56176">
    <property type="entry name" value="FAD-binding/transporter-associated domain-like"/>
    <property type="match status" value="1"/>
</dbReference>
<comment type="subcellular location">
    <subcellularLocation>
        <location evidence="1">Cell membrane</location>
        <topology evidence="1">Multi-pass membrane protein</topology>
    </subcellularLocation>
</comment>
<comment type="similarity">
    <text evidence="2">Belongs to the UPF0053 family.</text>
</comment>
<dbReference type="InterPro" id="IPR000644">
    <property type="entry name" value="CBS_dom"/>
</dbReference>
<protein>
    <recommendedName>
        <fullName evidence="16">HlyC/CorC family transporter</fullName>
    </recommendedName>
</protein>
<evidence type="ECO:0000259" key="12">
    <source>
        <dbReference type="PROSITE" id="PS51371"/>
    </source>
</evidence>
<feature type="domain" description="CNNM transmembrane" evidence="13">
    <location>
        <begin position="1"/>
        <end position="200"/>
    </location>
</feature>
<dbReference type="SUPFAM" id="SSF54631">
    <property type="entry name" value="CBS-domain pair"/>
    <property type="match status" value="1"/>
</dbReference>
<dbReference type="FunFam" id="3.10.580.10:FF:000002">
    <property type="entry name" value="Magnesium/cobalt efflux protein CorC"/>
    <property type="match status" value="1"/>
</dbReference>
<dbReference type="Gene3D" id="3.10.580.10">
    <property type="entry name" value="CBS-domain"/>
    <property type="match status" value="1"/>
</dbReference>
<dbReference type="SMART" id="SM01091">
    <property type="entry name" value="CorC_HlyC"/>
    <property type="match status" value="1"/>
</dbReference>
<dbReference type="Pfam" id="PF00571">
    <property type="entry name" value="CBS"/>
    <property type="match status" value="1"/>
</dbReference>
<dbReference type="PROSITE" id="PS51846">
    <property type="entry name" value="CNNM"/>
    <property type="match status" value="1"/>
</dbReference>
<feature type="domain" description="CBS" evidence="12">
    <location>
        <begin position="219"/>
        <end position="280"/>
    </location>
</feature>
<feature type="transmembrane region" description="Helical" evidence="11">
    <location>
        <begin position="57"/>
        <end position="77"/>
    </location>
</feature>
<evidence type="ECO:0000256" key="5">
    <source>
        <dbReference type="ARBA" id="ARBA00022737"/>
    </source>
</evidence>
<evidence type="ECO:0000256" key="11">
    <source>
        <dbReference type="SAM" id="Phobius"/>
    </source>
</evidence>
<proteinExistence type="inferred from homology"/>
<dbReference type="EMBL" id="PISE01000003">
    <property type="protein sequence ID" value="PKG25407.1"/>
    <property type="molecule type" value="Genomic_DNA"/>
</dbReference>
<dbReference type="Proteomes" id="UP000233375">
    <property type="component" value="Unassembled WGS sequence"/>
</dbReference>
<dbReference type="Pfam" id="PF03471">
    <property type="entry name" value="CorC_HlyC"/>
    <property type="match status" value="1"/>
</dbReference>
<dbReference type="AlphaFoldDB" id="A0A2N0Z7D3"/>
<name>A0A2N0Z7D3_9BACI</name>
<dbReference type="GO" id="GO:0005886">
    <property type="term" value="C:plasma membrane"/>
    <property type="evidence" value="ECO:0007669"/>
    <property type="project" value="UniProtKB-SubCell"/>
</dbReference>
<comment type="caution">
    <text evidence="14">The sequence shown here is derived from an EMBL/GenBank/DDBJ whole genome shotgun (WGS) entry which is preliminary data.</text>
</comment>
<evidence type="ECO:0000256" key="6">
    <source>
        <dbReference type="ARBA" id="ARBA00022989"/>
    </source>
</evidence>
<evidence type="ECO:0000256" key="8">
    <source>
        <dbReference type="ARBA" id="ARBA00023136"/>
    </source>
</evidence>
<sequence>MILTNLLIVCLLIVLSAFFVASEFAIVRVRPTRIEQLIAEGNSHAISVKQIITNMDGFLSACQLGITITSLGLGWLGEPTVTKLFHPLLDKLPISDAFTHILSFLIAFCLVTYINVVVGELFPKSIAIQQTEKVALLLSKPLLLFYKVMYPFIWILNNAARVVVRLYGIKQPTIETAHSEEELQYVLAESYKSGEITTSEYRYVNNIFEFDNRLANEIMVPRTQMITLCEDLPLKEIIKIITAERFTRYPITKEDNKDTIIGFVHIKQLLTDCIKNICPEEKPLKKYAQPIIHVMEFIPIQLLLMRMQKDHINIAILNDEFGGTAGLVTVEDILEEIVGEIRDELDEDEFPLIQKIHDNHYILDSKLHLTEVNNLLSMHLEHNNIHTIGGWLLSQNPDLKKGESIFYDNYEFILVKTNSRQVSQIEVKAVAPSF</sequence>
<keyword evidence="7 9" id="KW-0129">CBS domain</keyword>
<keyword evidence="4 10" id="KW-0812">Transmembrane</keyword>
<gene>
    <name evidence="14" type="ORF">CWS01_00770</name>
</gene>
<keyword evidence="6 10" id="KW-1133">Transmembrane helix</keyword>